<dbReference type="PANTHER" id="PTHR30615:SF14">
    <property type="entry name" value="SECONDARY THIAMINE-PHOSPHATE SYNTHASE ENZYME"/>
    <property type="match status" value="1"/>
</dbReference>
<gene>
    <name evidence="1" type="ORF">URODEC1_LOCUS85600</name>
</gene>
<evidence type="ECO:0000313" key="2">
    <source>
        <dbReference type="Proteomes" id="UP001497457"/>
    </source>
</evidence>
<dbReference type="Proteomes" id="UP001497457">
    <property type="component" value="Chromosome 33rd"/>
</dbReference>
<evidence type="ECO:0000313" key="1">
    <source>
        <dbReference type="EMBL" id="CAL5039547.1"/>
    </source>
</evidence>
<dbReference type="InterPro" id="IPR001602">
    <property type="entry name" value="UPF0047_YjbQ-like"/>
</dbReference>
<dbReference type="FunFam" id="2.60.120.460:FF:000002">
    <property type="entry name" value="Secondary thiamine-phosphate synthase enzyme"/>
    <property type="match status" value="1"/>
</dbReference>
<protein>
    <recommendedName>
        <fullName evidence="3">Secondary thiamine-phosphate synthase enzyme</fullName>
    </recommendedName>
</protein>
<name>A0ABC9DHM7_9POAL</name>
<proteinExistence type="predicted"/>
<keyword evidence="2" id="KW-1185">Reference proteome</keyword>
<dbReference type="PANTHER" id="PTHR30615">
    <property type="entry name" value="UNCHARACTERIZED PROTEIN YJBQ-RELATED"/>
    <property type="match status" value="1"/>
</dbReference>
<dbReference type="InterPro" id="IPR035917">
    <property type="entry name" value="YjbQ-like_sf"/>
</dbReference>
<dbReference type="NCBIfam" id="TIGR00149">
    <property type="entry name" value="TIGR00149_YjbQ"/>
    <property type="match status" value="1"/>
</dbReference>
<sequence length="207" mass="22111">MNSAALALAPAVLSSASVRPRCGAAPAPAPAIISSASGRPRRGARSAVRCEVASSSAPPAAATQAAKWAQTTVVLPAQRRGCHLITPQIVNEIKDDLPEFKCGMAHLFLQHTSASLTINEKYDPNVRADTETFLSRTVPEGPSAPWTHTMEGPDDMPAHIKSSMFGSSLTIPITNGRLNMGYWQGIWLCEHRDHATPRQIVITLNGI</sequence>
<dbReference type="SUPFAM" id="SSF111038">
    <property type="entry name" value="YjbQ-like"/>
    <property type="match status" value="1"/>
</dbReference>
<dbReference type="Gene3D" id="2.60.120.460">
    <property type="entry name" value="YjbQ-like"/>
    <property type="match status" value="1"/>
</dbReference>
<dbReference type="Pfam" id="PF01894">
    <property type="entry name" value="YjbQ"/>
    <property type="match status" value="1"/>
</dbReference>
<accession>A0ABC9DHM7</accession>
<dbReference type="AlphaFoldDB" id="A0ABC9DHM7"/>
<reference evidence="1" key="1">
    <citation type="submission" date="2024-10" db="EMBL/GenBank/DDBJ databases">
        <authorList>
            <person name="Ryan C."/>
        </authorList>
    </citation>
    <scope>NUCLEOTIDE SEQUENCE [LARGE SCALE GENOMIC DNA]</scope>
</reference>
<evidence type="ECO:0008006" key="3">
    <source>
        <dbReference type="Google" id="ProtNLM"/>
    </source>
</evidence>
<organism evidence="1 2">
    <name type="scientific">Urochloa decumbens</name>
    <dbReference type="NCBI Taxonomy" id="240449"/>
    <lineage>
        <taxon>Eukaryota</taxon>
        <taxon>Viridiplantae</taxon>
        <taxon>Streptophyta</taxon>
        <taxon>Embryophyta</taxon>
        <taxon>Tracheophyta</taxon>
        <taxon>Spermatophyta</taxon>
        <taxon>Magnoliopsida</taxon>
        <taxon>Liliopsida</taxon>
        <taxon>Poales</taxon>
        <taxon>Poaceae</taxon>
        <taxon>PACMAD clade</taxon>
        <taxon>Panicoideae</taxon>
        <taxon>Panicodae</taxon>
        <taxon>Paniceae</taxon>
        <taxon>Melinidinae</taxon>
        <taxon>Urochloa</taxon>
    </lineage>
</organism>
<dbReference type="EMBL" id="OZ075143">
    <property type="protein sequence ID" value="CAL5039547.1"/>
    <property type="molecule type" value="Genomic_DNA"/>
</dbReference>